<evidence type="ECO:0000313" key="11">
    <source>
        <dbReference type="Proteomes" id="UP000829069"/>
    </source>
</evidence>
<evidence type="ECO:0000256" key="3">
    <source>
        <dbReference type="ARBA" id="ARBA00022448"/>
    </source>
</evidence>
<keyword evidence="5 9" id="KW-0812">Transmembrane</keyword>
<evidence type="ECO:0000256" key="7">
    <source>
        <dbReference type="ARBA" id="ARBA00023136"/>
    </source>
</evidence>
<dbReference type="PANTHER" id="PTHR34295:SF4">
    <property type="entry name" value="BIOTIN TRANSPORTER BIOY-RELATED"/>
    <property type="match status" value="1"/>
</dbReference>
<dbReference type="Pfam" id="PF02632">
    <property type="entry name" value="BioY"/>
    <property type="match status" value="1"/>
</dbReference>
<dbReference type="EMBL" id="CP093327">
    <property type="protein sequence ID" value="UNK47794.1"/>
    <property type="molecule type" value="Genomic_DNA"/>
</dbReference>
<feature type="transmembrane region" description="Helical" evidence="9">
    <location>
        <begin position="162"/>
        <end position="182"/>
    </location>
</feature>
<protein>
    <recommendedName>
        <fullName evidence="8">Biotin transporter</fullName>
    </recommendedName>
</protein>
<name>A0ABY3WJG8_9MICC</name>
<feature type="transmembrane region" description="Helical" evidence="9">
    <location>
        <begin position="12"/>
        <end position="29"/>
    </location>
</feature>
<evidence type="ECO:0000256" key="4">
    <source>
        <dbReference type="ARBA" id="ARBA00022475"/>
    </source>
</evidence>
<accession>A0ABY3WJG8</accession>
<reference evidence="10 11" key="1">
    <citation type="submission" date="2022-03" db="EMBL/GenBank/DDBJ databases">
        <title>Isotopic signatures of nitrous oxide derived from detoxification processes.</title>
        <authorList>
            <person name="Behrendt U."/>
            <person name="Buchen C."/>
            <person name="Well R."/>
            <person name="Ulrich A."/>
            <person name="Rohe L."/>
            <person name="Kolb S."/>
            <person name="Schloter M."/>
            <person name="Horn M.A."/>
            <person name="Augustin J."/>
        </authorList>
    </citation>
    <scope>NUCLEOTIDE SEQUENCE [LARGE SCALE GENOMIC DNA]</scope>
    <source>
        <strain evidence="10 11">S4-C24</strain>
        <plasmid evidence="10 11">p1</plasmid>
    </source>
</reference>
<keyword evidence="7 8" id="KW-0472">Membrane</keyword>
<geneLocation type="plasmid" evidence="10 11">
    <name>p1</name>
</geneLocation>
<dbReference type="Proteomes" id="UP000829069">
    <property type="component" value="Plasmid p1"/>
</dbReference>
<evidence type="ECO:0000313" key="10">
    <source>
        <dbReference type="EMBL" id="UNK47794.1"/>
    </source>
</evidence>
<evidence type="ECO:0000256" key="2">
    <source>
        <dbReference type="ARBA" id="ARBA00010692"/>
    </source>
</evidence>
<gene>
    <name evidence="10" type="ORF">MNQ99_18905</name>
</gene>
<organism evidence="10 11">
    <name type="scientific">Arthrobacter sulfonylureivorans</name>
    <dbReference type="NCBI Taxonomy" id="2486855"/>
    <lineage>
        <taxon>Bacteria</taxon>
        <taxon>Bacillati</taxon>
        <taxon>Actinomycetota</taxon>
        <taxon>Actinomycetes</taxon>
        <taxon>Micrococcales</taxon>
        <taxon>Micrococcaceae</taxon>
        <taxon>Arthrobacter</taxon>
    </lineage>
</organism>
<dbReference type="PANTHER" id="PTHR34295">
    <property type="entry name" value="BIOTIN TRANSPORTER BIOY"/>
    <property type="match status" value="1"/>
</dbReference>
<feature type="transmembrane region" description="Helical" evidence="9">
    <location>
        <begin position="92"/>
        <end position="113"/>
    </location>
</feature>
<keyword evidence="6 9" id="KW-1133">Transmembrane helix</keyword>
<keyword evidence="11" id="KW-1185">Reference proteome</keyword>
<evidence type="ECO:0000256" key="1">
    <source>
        <dbReference type="ARBA" id="ARBA00004651"/>
    </source>
</evidence>
<evidence type="ECO:0000256" key="6">
    <source>
        <dbReference type="ARBA" id="ARBA00022989"/>
    </source>
</evidence>
<keyword evidence="10" id="KW-0614">Plasmid</keyword>
<dbReference type="RefSeq" id="WP_241915493.1">
    <property type="nucleotide sequence ID" value="NZ_CP093327.1"/>
</dbReference>
<evidence type="ECO:0000256" key="9">
    <source>
        <dbReference type="SAM" id="Phobius"/>
    </source>
</evidence>
<dbReference type="PIRSF" id="PIRSF016661">
    <property type="entry name" value="BioY"/>
    <property type="match status" value="1"/>
</dbReference>
<comment type="subcellular location">
    <subcellularLocation>
        <location evidence="1 8">Cell membrane</location>
        <topology evidence="1 8">Multi-pass membrane protein</topology>
    </subcellularLocation>
</comment>
<proteinExistence type="inferred from homology"/>
<evidence type="ECO:0000256" key="5">
    <source>
        <dbReference type="ARBA" id="ARBA00022692"/>
    </source>
</evidence>
<comment type="similarity">
    <text evidence="2 8">Belongs to the BioY family.</text>
</comment>
<keyword evidence="3 8" id="KW-0813">Transport</keyword>
<feature type="transmembrane region" description="Helical" evidence="9">
    <location>
        <begin position="120"/>
        <end position="142"/>
    </location>
</feature>
<dbReference type="Gene3D" id="1.10.1760.20">
    <property type="match status" value="1"/>
</dbReference>
<keyword evidence="4 8" id="KW-1003">Cell membrane</keyword>
<dbReference type="InterPro" id="IPR003784">
    <property type="entry name" value="BioY"/>
</dbReference>
<evidence type="ECO:0000256" key="8">
    <source>
        <dbReference type="PIRNR" id="PIRNR016661"/>
    </source>
</evidence>
<sequence>MSPDTSQTTHNTVLVAVFAAMIAALGLVPPITIGIIPVPITLQTLGVMLAGALLGPMRGMLAVIVLQALVLAGLPLLAGGRGGLGVFLGPTGGYLIGWIPAALVIGLLVKYWALQRTGRAARFIAVLLSVVLGGVVVIYAFGVPWTSMITGLPLSTSALGSLAFIPGDLLKAVIATLAAINVHRSYRSLLGSMKTTRRLQAEPRAESHP</sequence>